<keyword evidence="7" id="KW-1133">Transmembrane helix</keyword>
<dbReference type="AlphaFoldDB" id="A0A0F4YGW1"/>
<dbReference type="PANTHER" id="PTHR13224">
    <property type="entry name" value="THYROID HORMONE RECEPTOR-ASSOCIATED PROTEIN-RELATED"/>
    <property type="match status" value="1"/>
</dbReference>
<keyword evidence="6" id="KW-0539">Nucleus</keyword>
<evidence type="ECO:0000256" key="3">
    <source>
        <dbReference type="ARBA" id="ARBA00023015"/>
    </source>
</evidence>
<reference evidence="8 9" key="1">
    <citation type="submission" date="2015-04" db="EMBL/GenBank/DDBJ databases">
        <authorList>
            <person name="Heijne W.H."/>
            <person name="Fedorova N.D."/>
            <person name="Nierman W.C."/>
            <person name="Vollebregt A.W."/>
            <person name="Zhao Z."/>
            <person name="Wu L."/>
            <person name="Kumar M."/>
            <person name="Stam H."/>
            <person name="van den Berg M.A."/>
            <person name="Pel H.J."/>
        </authorList>
    </citation>
    <scope>NUCLEOTIDE SEQUENCE [LARGE SCALE GENOMIC DNA]</scope>
    <source>
        <strain evidence="8 9">CBS 393.64</strain>
    </source>
</reference>
<name>A0A0F4YGW1_RASE3</name>
<sequence length="197" mass="21460">SWRRASTSTTSSGILPPSNWVSLHHNPPRVSHSVSMRCASWAAVSMLSLFLLYSTTIIESRAGSDQLLGRKLAWSRLGCIAYISQDGHRVHVRHLVCRPSDGKWVLSNDHPLNPVTEAHGGHTLTHLSWNETGSELAVVDASGRVSVFSISIALNSIVTHRQAIIDSADDGSQVVGMMWLNAQRSVGFLVPFVLKAC</sequence>
<keyword evidence="9" id="KW-1185">Reference proteome</keyword>
<dbReference type="GO" id="GO:0016592">
    <property type="term" value="C:mediator complex"/>
    <property type="evidence" value="ECO:0007669"/>
    <property type="project" value="TreeGrafter"/>
</dbReference>
<evidence type="ECO:0000256" key="4">
    <source>
        <dbReference type="ARBA" id="ARBA00023159"/>
    </source>
</evidence>
<gene>
    <name evidence="8" type="ORF">T310_9201</name>
</gene>
<evidence type="ECO:0000256" key="5">
    <source>
        <dbReference type="ARBA" id="ARBA00023163"/>
    </source>
</evidence>
<dbReference type="RefSeq" id="XP_013323773.1">
    <property type="nucleotide sequence ID" value="XM_013468319.1"/>
</dbReference>
<evidence type="ECO:0000256" key="6">
    <source>
        <dbReference type="ARBA" id="ARBA00023242"/>
    </source>
</evidence>
<dbReference type="STRING" id="1408163.A0A0F4YGW1"/>
<keyword evidence="7" id="KW-0812">Transmembrane</keyword>
<dbReference type="PANTHER" id="PTHR13224:SF6">
    <property type="entry name" value="MEDIATOR OF RNA POLYMERASE II TRANSCRIPTION SUBUNIT 16"/>
    <property type="match status" value="1"/>
</dbReference>
<dbReference type="OrthoDB" id="4139168at2759"/>
<proteinExistence type="inferred from homology"/>
<keyword evidence="3" id="KW-0805">Transcription regulation</keyword>
<feature type="non-terminal residue" evidence="8">
    <location>
        <position position="1"/>
    </location>
</feature>
<dbReference type="GO" id="GO:0045893">
    <property type="term" value="P:positive regulation of DNA-templated transcription"/>
    <property type="evidence" value="ECO:0007669"/>
    <property type="project" value="TreeGrafter"/>
</dbReference>
<feature type="transmembrane region" description="Helical" evidence="7">
    <location>
        <begin position="34"/>
        <end position="53"/>
    </location>
</feature>
<organism evidence="8 9">
    <name type="scientific">Rasamsonia emersonii (strain ATCC 16479 / CBS 393.64 / IMI 116815)</name>
    <dbReference type="NCBI Taxonomy" id="1408163"/>
    <lineage>
        <taxon>Eukaryota</taxon>
        <taxon>Fungi</taxon>
        <taxon>Dikarya</taxon>
        <taxon>Ascomycota</taxon>
        <taxon>Pezizomycotina</taxon>
        <taxon>Eurotiomycetes</taxon>
        <taxon>Eurotiomycetidae</taxon>
        <taxon>Eurotiales</taxon>
        <taxon>Trichocomaceae</taxon>
        <taxon>Rasamsonia</taxon>
    </lineage>
</organism>
<evidence type="ECO:0000256" key="7">
    <source>
        <dbReference type="SAM" id="Phobius"/>
    </source>
</evidence>
<evidence type="ECO:0000313" key="8">
    <source>
        <dbReference type="EMBL" id="KKA17161.1"/>
    </source>
</evidence>
<accession>A0A0F4YGW1</accession>
<keyword evidence="7" id="KW-0472">Membrane</keyword>
<dbReference type="Proteomes" id="UP000053958">
    <property type="component" value="Unassembled WGS sequence"/>
</dbReference>
<evidence type="ECO:0000256" key="1">
    <source>
        <dbReference type="ARBA" id="ARBA00004123"/>
    </source>
</evidence>
<keyword evidence="4" id="KW-0010">Activator</keyword>
<protein>
    <submittedName>
        <fullName evidence="8">RNA polymerase II Mediator complex subunit Sin4</fullName>
    </submittedName>
</protein>
<dbReference type="InterPro" id="IPR036322">
    <property type="entry name" value="WD40_repeat_dom_sf"/>
</dbReference>
<dbReference type="GeneID" id="25321159"/>
<evidence type="ECO:0000313" key="9">
    <source>
        <dbReference type="Proteomes" id="UP000053958"/>
    </source>
</evidence>
<dbReference type="EMBL" id="LASV01000703">
    <property type="protein sequence ID" value="KKA17161.1"/>
    <property type="molecule type" value="Genomic_DNA"/>
</dbReference>
<dbReference type="SUPFAM" id="SSF50978">
    <property type="entry name" value="WD40 repeat-like"/>
    <property type="match status" value="1"/>
</dbReference>
<comment type="similarity">
    <text evidence="2">Belongs to the Mediator complex subunit 16 family.</text>
</comment>
<comment type="caution">
    <text evidence="8">The sequence shown here is derived from an EMBL/GenBank/DDBJ whole genome shotgun (WGS) entry which is preliminary data.</text>
</comment>
<comment type="subcellular location">
    <subcellularLocation>
        <location evidence="1">Nucleus</location>
    </subcellularLocation>
</comment>
<evidence type="ECO:0000256" key="2">
    <source>
        <dbReference type="ARBA" id="ARBA00006543"/>
    </source>
</evidence>
<dbReference type="InterPro" id="IPR048338">
    <property type="entry name" value="Mediator_Med16"/>
</dbReference>
<keyword evidence="5" id="KW-0804">Transcription</keyword>